<organism evidence="2 3">
    <name type="scientific">Singulisphaera acidiphila (strain ATCC BAA-1392 / DSM 18658 / VKM B-2454 / MOB10)</name>
    <dbReference type="NCBI Taxonomy" id="886293"/>
    <lineage>
        <taxon>Bacteria</taxon>
        <taxon>Pseudomonadati</taxon>
        <taxon>Planctomycetota</taxon>
        <taxon>Planctomycetia</taxon>
        <taxon>Isosphaerales</taxon>
        <taxon>Isosphaeraceae</taxon>
        <taxon>Singulisphaera</taxon>
    </lineage>
</organism>
<dbReference type="EMBL" id="CP003364">
    <property type="protein sequence ID" value="AGA25334.1"/>
    <property type="molecule type" value="Genomic_DNA"/>
</dbReference>
<dbReference type="KEGG" id="saci:Sinac_0930"/>
<proteinExistence type="predicted"/>
<gene>
    <name evidence="2" type="ordered locus">Sinac_0930</name>
</gene>
<evidence type="ECO:0000313" key="2">
    <source>
        <dbReference type="EMBL" id="AGA25334.1"/>
    </source>
</evidence>
<name>L0D7F8_SINAD</name>
<sequence length="200" mass="23113">MRFRVSLRLLMVLVALAALGVGPIYRYTQTLWQRSRDYAESAKISALSEKIHLTRAKTPRFGPLEKEAARELADWHAKRSAKYKRAIYRPWIVIVDEPQPPSVPEATVPLPPIAEIAKKEKTEMTKQEDGEESNQAVRKIIEHKDRLRRHQTDGTKMTKEEADQIIRDVAELFNGHRHDRENRKAAREAEVARFRDLATP</sequence>
<dbReference type="Proteomes" id="UP000010798">
    <property type="component" value="Chromosome"/>
</dbReference>
<dbReference type="HOGENOM" id="CLU_1365425_0_0_0"/>
<dbReference type="RefSeq" id="WP_015244512.1">
    <property type="nucleotide sequence ID" value="NC_019892.1"/>
</dbReference>
<evidence type="ECO:0000256" key="1">
    <source>
        <dbReference type="SAM" id="MobiDB-lite"/>
    </source>
</evidence>
<protein>
    <submittedName>
        <fullName evidence="2">Uncharacterized protein</fullName>
    </submittedName>
</protein>
<dbReference type="AlphaFoldDB" id="L0D7F8"/>
<reference evidence="2 3" key="1">
    <citation type="submission" date="2012-02" db="EMBL/GenBank/DDBJ databases">
        <title>Complete sequence of chromosome of Singulisphaera acidiphila DSM 18658.</title>
        <authorList>
            <consortium name="US DOE Joint Genome Institute (JGI-PGF)"/>
            <person name="Lucas S."/>
            <person name="Copeland A."/>
            <person name="Lapidus A."/>
            <person name="Glavina del Rio T."/>
            <person name="Dalin E."/>
            <person name="Tice H."/>
            <person name="Bruce D."/>
            <person name="Goodwin L."/>
            <person name="Pitluck S."/>
            <person name="Peters L."/>
            <person name="Ovchinnikova G."/>
            <person name="Chertkov O."/>
            <person name="Kyrpides N."/>
            <person name="Mavromatis K."/>
            <person name="Ivanova N."/>
            <person name="Brettin T."/>
            <person name="Detter J.C."/>
            <person name="Han C."/>
            <person name="Larimer F."/>
            <person name="Land M."/>
            <person name="Hauser L."/>
            <person name="Markowitz V."/>
            <person name="Cheng J.-F."/>
            <person name="Hugenholtz P."/>
            <person name="Woyke T."/>
            <person name="Wu D."/>
            <person name="Tindall B."/>
            <person name="Pomrenke H."/>
            <person name="Brambilla E."/>
            <person name="Klenk H.-P."/>
            <person name="Eisen J.A."/>
        </authorList>
    </citation>
    <scope>NUCLEOTIDE SEQUENCE [LARGE SCALE GENOMIC DNA]</scope>
    <source>
        <strain evidence="3">ATCC BAA-1392 / DSM 18658 / VKM B-2454 / MOB10</strain>
    </source>
</reference>
<feature type="region of interest" description="Disordered" evidence="1">
    <location>
        <begin position="176"/>
        <end position="200"/>
    </location>
</feature>
<keyword evidence="3" id="KW-1185">Reference proteome</keyword>
<evidence type="ECO:0000313" key="3">
    <source>
        <dbReference type="Proteomes" id="UP000010798"/>
    </source>
</evidence>
<accession>L0D7F8</accession>